<evidence type="ECO:0000313" key="1">
    <source>
        <dbReference type="EMBL" id="GGH91844.1"/>
    </source>
</evidence>
<gene>
    <name evidence="1" type="ORF">GCM10011495_40820</name>
</gene>
<evidence type="ECO:0000313" key="2">
    <source>
        <dbReference type="Proteomes" id="UP000637774"/>
    </source>
</evidence>
<name>A0ABQ2AMA9_9BACT</name>
<sequence>MEFRLLMRHLIDSFQVTGRADGAFVGDNEAQFDGMVRPSVILLAGKWMFTRTEAHQKAGTVAYRTQVHSGQGKLAANQVPEKYMAALTTG</sequence>
<dbReference type="Proteomes" id="UP000637774">
    <property type="component" value="Unassembled WGS sequence"/>
</dbReference>
<dbReference type="EMBL" id="BMGY01000108">
    <property type="protein sequence ID" value="GGH91844.1"/>
    <property type="molecule type" value="Genomic_DNA"/>
</dbReference>
<organism evidence="1 2">
    <name type="scientific">Hymenobacter frigidus</name>
    <dbReference type="NCBI Taxonomy" id="1524095"/>
    <lineage>
        <taxon>Bacteria</taxon>
        <taxon>Pseudomonadati</taxon>
        <taxon>Bacteroidota</taxon>
        <taxon>Cytophagia</taxon>
        <taxon>Cytophagales</taxon>
        <taxon>Hymenobacteraceae</taxon>
        <taxon>Hymenobacter</taxon>
    </lineage>
</organism>
<protein>
    <submittedName>
        <fullName evidence="1">Uncharacterized protein</fullName>
    </submittedName>
</protein>
<accession>A0ABQ2AMA9</accession>
<proteinExistence type="predicted"/>
<comment type="caution">
    <text evidence="1">The sequence shown here is derived from an EMBL/GenBank/DDBJ whole genome shotgun (WGS) entry which is preliminary data.</text>
</comment>
<reference evidence="2" key="1">
    <citation type="journal article" date="2019" name="Int. J. Syst. Evol. Microbiol.">
        <title>The Global Catalogue of Microorganisms (GCM) 10K type strain sequencing project: providing services to taxonomists for standard genome sequencing and annotation.</title>
        <authorList>
            <consortium name="The Broad Institute Genomics Platform"/>
            <consortium name="The Broad Institute Genome Sequencing Center for Infectious Disease"/>
            <person name="Wu L."/>
            <person name="Ma J."/>
        </authorList>
    </citation>
    <scope>NUCLEOTIDE SEQUENCE [LARGE SCALE GENOMIC DNA]</scope>
    <source>
        <strain evidence="2">CGMCC 1.14966</strain>
    </source>
</reference>
<keyword evidence="2" id="KW-1185">Reference proteome</keyword>